<dbReference type="Proteomes" id="UP001595772">
    <property type="component" value="Unassembled WGS sequence"/>
</dbReference>
<accession>A0ABV8GVK3</accession>
<name>A0ABV8GVK3_9BACI</name>
<evidence type="ECO:0000313" key="2">
    <source>
        <dbReference type="Proteomes" id="UP001595772"/>
    </source>
</evidence>
<reference evidence="2" key="1">
    <citation type="journal article" date="2019" name="Int. J. Syst. Evol. Microbiol.">
        <title>The Global Catalogue of Microorganisms (GCM) 10K type strain sequencing project: providing services to taxonomists for standard genome sequencing and annotation.</title>
        <authorList>
            <consortium name="The Broad Institute Genomics Platform"/>
            <consortium name="The Broad Institute Genome Sequencing Center for Infectious Disease"/>
            <person name="Wu L."/>
            <person name="Ma J."/>
        </authorList>
    </citation>
    <scope>NUCLEOTIDE SEQUENCE [LARGE SCALE GENOMIC DNA]</scope>
    <source>
        <strain evidence="2">IBRC-M 10703</strain>
    </source>
</reference>
<dbReference type="RefSeq" id="WP_379495197.1">
    <property type="nucleotide sequence ID" value="NZ_JBHSAO010000001.1"/>
</dbReference>
<evidence type="ECO:0000313" key="1">
    <source>
        <dbReference type="EMBL" id="MFC4022697.1"/>
    </source>
</evidence>
<organism evidence="1 2">
    <name type="scientific">Oceanobacillus longus</name>
    <dbReference type="NCBI Taxonomy" id="930120"/>
    <lineage>
        <taxon>Bacteria</taxon>
        <taxon>Bacillati</taxon>
        <taxon>Bacillota</taxon>
        <taxon>Bacilli</taxon>
        <taxon>Bacillales</taxon>
        <taxon>Bacillaceae</taxon>
        <taxon>Oceanobacillus</taxon>
    </lineage>
</organism>
<dbReference type="EMBL" id="JBHSAO010000001">
    <property type="protein sequence ID" value="MFC4022697.1"/>
    <property type="molecule type" value="Genomic_DNA"/>
</dbReference>
<proteinExistence type="predicted"/>
<gene>
    <name evidence="1" type="ORF">ACFOUV_02555</name>
</gene>
<comment type="caution">
    <text evidence="1">The sequence shown here is derived from an EMBL/GenBank/DDBJ whole genome shotgun (WGS) entry which is preliminary data.</text>
</comment>
<sequence length="102" mass="11647">MNESLNEYLTDRLLANSIEAHKRIVTEGESVDLASLSYEEGTPFDRVHQHNAFTILSKLDFPKDEVLNVSSESTKHLDDLAATDRPTEEIIQSLLKYRDEIK</sequence>
<protein>
    <submittedName>
        <fullName evidence="1">Uncharacterized protein</fullName>
    </submittedName>
</protein>
<keyword evidence="2" id="KW-1185">Reference proteome</keyword>